<dbReference type="PANTHER" id="PTHR31025:SF19">
    <property type="entry name" value="SI:CH73-42K18.1-RELATED"/>
    <property type="match status" value="1"/>
</dbReference>
<keyword evidence="2" id="KW-1185">Reference proteome</keyword>
<proteinExistence type="predicted"/>
<dbReference type="AlphaFoldDB" id="A0A8C5BA28"/>
<protein>
    <recommendedName>
        <fullName evidence="3">PB1 domain-containing protein</fullName>
    </recommendedName>
</protein>
<dbReference type="GeneTree" id="ENSGT00950000182912"/>
<dbReference type="Ensembl" id="ENSGMOT00000069918.1">
    <property type="protein sequence ID" value="ENSGMOP00000043334.1"/>
    <property type="gene ID" value="ENSGMOG00000031872.1"/>
</dbReference>
<sequence length="355" mass="40529">MATPQRFVLRVYVATDVAMKLTLTERPTSVEELMDVMKEKFRPRLDGDFTLQYEDPDFGGQLTVLADIQELPEKGTLRILRSESDATSTGSSDTDILPHVPLTQRQKNWPDCFPLPTFSYEVQHVLEEGNGVFERSRKNVNLTRSQKHNILESMAETMHSFKPYPNDSEVGKAAEALIKAHPCLTEYGSKSGWYGWKVCLKFKMGNYRTKLARAGCAEVSVNAGRRSVNNPDREHPHSNIRRARRAEVNFLPNFPRGENEATLEQLKLQIQKEVEKTEINQTLVDQLMHITFALRRQDIVKGDTSVRDFLESWPALRMKSQVKTIPLFFCIIIVAIPHHPLSIYTGKVSLSLQIF</sequence>
<reference evidence="1" key="2">
    <citation type="submission" date="2025-09" db="UniProtKB">
        <authorList>
            <consortium name="Ensembl"/>
        </authorList>
    </citation>
    <scope>IDENTIFICATION</scope>
</reference>
<evidence type="ECO:0000313" key="2">
    <source>
        <dbReference type="Proteomes" id="UP000694546"/>
    </source>
</evidence>
<dbReference type="PANTHER" id="PTHR31025">
    <property type="entry name" value="SI:CH211-196P9.1-RELATED"/>
    <property type="match status" value="1"/>
</dbReference>
<organism evidence="1 2">
    <name type="scientific">Gadus morhua</name>
    <name type="common">Atlantic cod</name>
    <dbReference type="NCBI Taxonomy" id="8049"/>
    <lineage>
        <taxon>Eukaryota</taxon>
        <taxon>Metazoa</taxon>
        <taxon>Chordata</taxon>
        <taxon>Craniata</taxon>
        <taxon>Vertebrata</taxon>
        <taxon>Euteleostomi</taxon>
        <taxon>Actinopterygii</taxon>
        <taxon>Neopterygii</taxon>
        <taxon>Teleostei</taxon>
        <taxon>Neoteleostei</taxon>
        <taxon>Acanthomorphata</taxon>
        <taxon>Zeiogadaria</taxon>
        <taxon>Gadariae</taxon>
        <taxon>Gadiformes</taxon>
        <taxon>Gadoidei</taxon>
        <taxon>Gadidae</taxon>
        <taxon>Gadus</taxon>
    </lineage>
</organism>
<dbReference type="OMA" id="VEHVCAQ"/>
<evidence type="ECO:0000313" key="1">
    <source>
        <dbReference type="Ensembl" id="ENSGMOP00000043334.1"/>
    </source>
</evidence>
<dbReference type="Proteomes" id="UP000694546">
    <property type="component" value="Chromosome 14"/>
</dbReference>
<accession>A0A8C5BA28</accession>
<reference evidence="1" key="1">
    <citation type="submission" date="2025-08" db="UniProtKB">
        <authorList>
            <consortium name="Ensembl"/>
        </authorList>
    </citation>
    <scope>IDENTIFICATION</scope>
</reference>
<name>A0A8C5BA28_GADMO</name>
<evidence type="ECO:0008006" key="3">
    <source>
        <dbReference type="Google" id="ProtNLM"/>
    </source>
</evidence>